<dbReference type="Gene3D" id="2.60.120.200">
    <property type="match status" value="1"/>
</dbReference>
<dbReference type="InterPro" id="IPR013320">
    <property type="entry name" value="ConA-like_dom_sf"/>
</dbReference>
<dbReference type="GO" id="GO:0004553">
    <property type="term" value="F:hydrolase activity, hydrolyzing O-glycosyl compounds"/>
    <property type="evidence" value="ECO:0007669"/>
    <property type="project" value="InterPro"/>
</dbReference>
<accession>A0A2H3ASA4</accession>
<proteinExistence type="predicted"/>
<dbReference type="PROSITE" id="PS51762">
    <property type="entry name" value="GH16_2"/>
    <property type="match status" value="1"/>
</dbReference>
<dbReference type="GO" id="GO:0030246">
    <property type="term" value="F:carbohydrate binding"/>
    <property type="evidence" value="ECO:0007669"/>
    <property type="project" value="UniProtKB-KW"/>
</dbReference>
<gene>
    <name evidence="2" type="ORF">ARMSODRAFT_964822</name>
</gene>
<dbReference type="SUPFAM" id="SSF49899">
    <property type="entry name" value="Concanavalin A-like lectins/glucanases"/>
    <property type="match status" value="1"/>
</dbReference>
<keyword evidence="2" id="KW-0430">Lectin</keyword>
<dbReference type="EMBL" id="KZ293474">
    <property type="protein sequence ID" value="PBK61659.1"/>
    <property type="molecule type" value="Genomic_DNA"/>
</dbReference>
<dbReference type="CDD" id="cd00413">
    <property type="entry name" value="Glyco_hydrolase_16"/>
    <property type="match status" value="1"/>
</dbReference>
<organism evidence="2 3">
    <name type="scientific">Armillaria solidipes</name>
    <dbReference type="NCBI Taxonomy" id="1076256"/>
    <lineage>
        <taxon>Eukaryota</taxon>
        <taxon>Fungi</taxon>
        <taxon>Dikarya</taxon>
        <taxon>Basidiomycota</taxon>
        <taxon>Agaricomycotina</taxon>
        <taxon>Agaricomycetes</taxon>
        <taxon>Agaricomycetidae</taxon>
        <taxon>Agaricales</taxon>
        <taxon>Marasmiineae</taxon>
        <taxon>Physalacriaceae</taxon>
        <taxon>Armillaria</taxon>
    </lineage>
</organism>
<dbReference type="Proteomes" id="UP000218334">
    <property type="component" value="Unassembled WGS sequence"/>
</dbReference>
<dbReference type="InterPro" id="IPR000757">
    <property type="entry name" value="Beta-glucanase-like"/>
</dbReference>
<dbReference type="GO" id="GO:0005975">
    <property type="term" value="P:carbohydrate metabolic process"/>
    <property type="evidence" value="ECO:0007669"/>
    <property type="project" value="InterPro"/>
</dbReference>
<evidence type="ECO:0000313" key="2">
    <source>
        <dbReference type="EMBL" id="PBK61659.1"/>
    </source>
</evidence>
<keyword evidence="3" id="KW-1185">Reference proteome</keyword>
<dbReference type="Pfam" id="PF00722">
    <property type="entry name" value="Glyco_hydro_16"/>
    <property type="match status" value="1"/>
</dbReference>
<evidence type="ECO:0000259" key="1">
    <source>
        <dbReference type="PROSITE" id="PS51762"/>
    </source>
</evidence>
<dbReference type="STRING" id="1076256.A0A2H3ASA4"/>
<dbReference type="AlphaFoldDB" id="A0A2H3ASA4"/>
<protein>
    <submittedName>
        <fullName evidence="2">Concanavalin A-like lectin/glucanase</fullName>
    </submittedName>
</protein>
<evidence type="ECO:0000313" key="3">
    <source>
        <dbReference type="Proteomes" id="UP000218334"/>
    </source>
</evidence>
<reference evidence="3" key="1">
    <citation type="journal article" date="2017" name="Nat. Ecol. Evol.">
        <title>Genome expansion and lineage-specific genetic innovations in the forest pathogenic fungi Armillaria.</title>
        <authorList>
            <person name="Sipos G."/>
            <person name="Prasanna A.N."/>
            <person name="Walter M.C."/>
            <person name="O'Connor E."/>
            <person name="Balint B."/>
            <person name="Krizsan K."/>
            <person name="Kiss B."/>
            <person name="Hess J."/>
            <person name="Varga T."/>
            <person name="Slot J."/>
            <person name="Riley R."/>
            <person name="Boka B."/>
            <person name="Rigling D."/>
            <person name="Barry K."/>
            <person name="Lee J."/>
            <person name="Mihaltcheva S."/>
            <person name="LaButti K."/>
            <person name="Lipzen A."/>
            <person name="Waldron R."/>
            <person name="Moloney N.M."/>
            <person name="Sperisen C."/>
            <person name="Kredics L."/>
            <person name="Vagvoelgyi C."/>
            <person name="Patrignani A."/>
            <person name="Fitzpatrick D."/>
            <person name="Nagy I."/>
            <person name="Doyle S."/>
            <person name="Anderson J.B."/>
            <person name="Grigoriev I.V."/>
            <person name="Gueldener U."/>
            <person name="Muensterkoetter M."/>
            <person name="Nagy L.G."/>
        </authorList>
    </citation>
    <scope>NUCLEOTIDE SEQUENCE [LARGE SCALE GENOMIC DNA]</scope>
    <source>
        <strain evidence="3">28-4</strain>
    </source>
</reference>
<name>A0A2H3ASA4_9AGAR</name>
<sequence length="289" mass="31318">MAMKPFQCAVRFHARQYKRATALLPYVLGKQTLSSRQNSCDTYVVSGISGGFTEKVSVDFTSVQSGGNAANFLSQHGLSISDYNVGSTPIAHDFVPGNVLLGDGVLQLKVTSYSGSGSVESAEVVTDDTFTYASVRTVLKSSTTPGVCEGNFFYLSDTQETDIEILTSTTLTGNEYVPAGVWTTNQATAAGGTETTDNVEFTFDPSQDFHEYRIDWSSSATTFYIDGAQINKFSDNVPWESGHWIWNAWSSGDPYWSNGPPTADSITEIRSIELYKGYTSTTSGTVCNV</sequence>
<dbReference type="PANTHER" id="PTHR38121:SF2">
    <property type="entry name" value="ACYLTRANSFERASE 3 DOMAIN-CONTAINING PROTEIN"/>
    <property type="match status" value="1"/>
</dbReference>
<feature type="domain" description="GH16" evidence="1">
    <location>
        <begin position="56"/>
        <end position="277"/>
    </location>
</feature>
<dbReference type="PANTHER" id="PTHR38121">
    <property type="entry name" value="GH16 DOMAIN-CONTAINING PROTEIN"/>
    <property type="match status" value="1"/>
</dbReference>